<evidence type="ECO:0000313" key="1">
    <source>
        <dbReference type="EMBL" id="MBB5328447.1"/>
    </source>
</evidence>
<reference evidence="1 2" key="1">
    <citation type="submission" date="2020-08" db="EMBL/GenBank/DDBJ databases">
        <title>Genomic Encyclopedia of Type Strains, Phase IV (KMG-V): Genome sequencing to study the core and pangenomes of soil and plant-associated prokaryotes.</title>
        <authorList>
            <person name="Whitman W."/>
        </authorList>
    </citation>
    <scope>NUCLEOTIDE SEQUENCE [LARGE SCALE GENOMIC DNA]</scope>
    <source>
        <strain evidence="1 2">X5P2</strain>
    </source>
</reference>
<protein>
    <submittedName>
        <fullName evidence="1">Uncharacterized protein</fullName>
    </submittedName>
</protein>
<dbReference type="EMBL" id="JACHEB010000004">
    <property type="protein sequence ID" value="MBB5328447.1"/>
    <property type="molecule type" value="Genomic_DNA"/>
</dbReference>
<keyword evidence="2" id="KW-1185">Reference proteome</keyword>
<accession>A0A9X0U555</accession>
<comment type="caution">
    <text evidence="1">The sequence shown here is derived from an EMBL/GenBank/DDBJ whole genome shotgun (WGS) entry which is preliminary data.</text>
</comment>
<dbReference type="AlphaFoldDB" id="A0A9X0U555"/>
<gene>
    <name evidence="1" type="ORF">HDF14_002057</name>
</gene>
<evidence type="ECO:0000313" key="2">
    <source>
        <dbReference type="Proteomes" id="UP000535182"/>
    </source>
</evidence>
<organism evidence="1 2">
    <name type="scientific">Tunturiibacter gelidiferens</name>
    <dbReference type="NCBI Taxonomy" id="3069689"/>
    <lineage>
        <taxon>Bacteria</taxon>
        <taxon>Pseudomonadati</taxon>
        <taxon>Acidobacteriota</taxon>
        <taxon>Terriglobia</taxon>
        <taxon>Terriglobales</taxon>
        <taxon>Acidobacteriaceae</taxon>
        <taxon>Tunturiibacter</taxon>
    </lineage>
</organism>
<name>A0A9X0U555_9BACT</name>
<dbReference type="Proteomes" id="UP000535182">
    <property type="component" value="Unassembled WGS sequence"/>
</dbReference>
<sequence length="55" mass="6265">MRAIFVASQQNLWAGGTLSDFAEPMPPRGRACFTRFRELVIRNSLIRLLCSILLK</sequence>
<proteinExistence type="predicted"/>